<evidence type="ECO:0000313" key="2">
    <source>
        <dbReference type="EMBL" id="KAF3497103.1"/>
    </source>
</evidence>
<dbReference type="Proteomes" id="UP000266723">
    <property type="component" value="Unassembled WGS sequence"/>
</dbReference>
<name>A0ABQ7AHM5_BRACR</name>
<keyword evidence="3" id="KW-1185">Reference proteome</keyword>
<accession>A0ABQ7AHM5</accession>
<feature type="region of interest" description="Disordered" evidence="1">
    <location>
        <begin position="35"/>
        <end position="56"/>
    </location>
</feature>
<gene>
    <name evidence="2" type="ORF">DY000_02055278</name>
</gene>
<reference evidence="2 3" key="1">
    <citation type="journal article" date="2020" name="BMC Genomics">
        <title>Intraspecific diversification of the crop wild relative Brassica cretica Lam. using demographic model selection.</title>
        <authorList>
            <person name="Kioukis A."/>
            <person name="Michalopoulou V.A."/>
            <person name="Briers L."/>
            <person name="Pirintsos S."/>
            <person name="Studholme D.J."/>
            <person name="Pavlidis P."/>
            <person name="Sarris P.F."/>
        </authorList>
    </citation>
    <scope>NUCLEOTIDE SEQUENCE [LARGE SCALE GENOMIC DNA]</scope>
    <source>
        <strain evidence="3">cv. PFS-1207/04</strain>
    </source>
</reference>
<evidence type="ECO:0000313" key="3">
    <source>
        <dbReference type="Proteomes" id="UP000266723"/>
    </source>
</evidence>
<evidence type="ECO:0000256" key="1">
    <source>
        <dbReference type="SAM" id="MobiDB-lite"/>
    </source>
</evidence>
<dbReference type="EMBL" id="QGKV02002055">
    <property type="protein sequence ID" value="KAF3497103.1"/>
    <property type="molecule type" value="Genomic_DNA"/>
</dbReference>
<comment type="caution">
    <text evidence="2">The sequence shown here is derived from an EMBL/GenBank/DDBJ whole genome shotgun (WGS) entry which is preliminary data.</text>
</comment>
<feature type="compositionally biased region" description="Gly residues" evidence="1">
    <location>
        <begin position="42"/>
        <end position="56"/>
    </location>
</feature>
<organism evidence="2 3">
    <name type="scientific">Brassica cretica</name>
    <name type="common">Mustard</name>
    <dbReference type="NCBI Taxonomy" id="69181"/>
    <lineage>
        <taxon>Eukaryota</taxon>
        <taxon>Viridiplantae</taxon>
        <taxon>Streptophyta</taxon>
        <taxon>Embryophyta</taxon>
        <taxon>Tracheophyta</taxon>
        <taxon>Spermatophyta</taxon>
        <taxon>Magnoliopsida</taxon>
        <taxon>eudicotyledons</taxon>
        <taxon>Gunneridae</taxon>
        <taxon>Pentapetalae</taxon>
        <taxon>rosids</taxon>
        <taxon>malvids</taxon>
        <taxon>Brassicales</taxon>
        <taxon>Brassicaceae</taxon>
        <taxon>Brassiceae</taxon>
        <taxon>Brassica</taxon>
    </lineage>
</organism>
<sequence>MDALGGKAIKQQGSCGTGQGSGLVKGTHLLQSVSLRRKRRQGSGGVLQLGGESVGY</sequence>
<feature type="region of interest" description="Disordered" evidence="1">
    <location>
        <begin position="1"/>
        <end position="23"/>
    </location>
</feature>
<protein>
    <submittedName>
        <fullName evidence="2">Uncharacterized protein</fullName>
    </submittedName>
</protein>
<proteinExistence type="predicted"/>